<protein>
    <submittedName>
        <fullName evidence="1">Uncharacterized protein</fullName>
    </submittedName>
</protein>
<gene>
    <name evidence="1" type="ORF">GGR22_000711</name>
</gene>
<reference evidence="1 2" key="1">
    <citation type="submission" date="2020-08" db="EMBL/GenBank/DDBJ databases">
        <title>Genomic Encyclopedia of Type Strains, Phase IV (KMG-IV): sequencing the most valuable type-strain genomes for metagenomic binning, comparative biology and taxonomic classification.</title>
        <authorList>
            <person name="Goeker M."/>
        </authorList>
    </citation>
    <scope>NUCLEOTIDE SEQUENCE [LARGE SCALE GENOMIC DNA]</scope>
    <source>
        <strain evidence="1 2">DSM 100397</strain>
    </source>
</reference>
<dbReference type="EMBL" id="JACJIS010000001">
    <property type="protein sequence ID" value="MBA9072585.1"/>
    <property type="molecule type" value="Genomic_DNA"/>
</dbReference>
<organism evidence="1 2">
    <name type="scientific">Flavobacterium gossypii</name>
    <dbReference type="NCBI Taxonomy" id="1646119"/>
    <lineage>
        <taxon>Bacteria</taxon>
        <taxon>Pseudomonadati</taxon>
        <taxon>Bacteroidota</taxon>
        <taxon>Flavobacteriia</taxon>
        <taxon>Flavobacteriales</taxon>
        <taxon>Flavobacteriaceae</taxon>
        <taxon>Flavobacterium</taxon>
    </lineage>
</organism>
<evidence type="ECO:0000313" key="1">
    <source>
        <dbReference type="EMBL" id="MBA9072585.1"/>
    </source>
</evidence>
<name>A0ABR6DLM6_9FLAO</name>
<accession>A0ABR6DLM6</accession>
<dbReference type="Proteomes" id="UP000555003">
    <property type="component" value="Unassembled WGS sequence"/>
</dbReference>
<evidence type="ECO:0000313" key="2">
    <source>
        <dbReference type="Proteomes" id="UP000555003"/>
    </source>
</evidence>
<comment type="caution">
    <text evidence="1">The sequence shown here is derived from an EMBL/GenBank/DDBJ whole genome shotgun (WGS) entry which is preliminary data.</text>
</comment>
<proteinExistence type="predicted"/>
<sequence length="99" mass="11972">MRNVNLSNIYLHLIQFYGVSKFEVFSVVNHYRVPTETMIEFYLNRDIKVNLRRLNRVLEREIKLVKKFFVVQEDSKLIICIQYHSVKGMIEYDFEHSAN</sequence>
<keyword evidence="2" id="KW-1185">Reference proteome</keyword>